<dbReference type="SUPFAM" id="SSF53335">
    <property type="entry name" value="S-adenosyl-L-methionine-dependent methyltransferases"/>
    <property type="match status" value="1"/>
</dbReference>
<keyword evidence="3 6" id="KW-0949">S-adenosyl-L-methionine</keyword>
<proteinExistence type="inferred from homology"/>
<dbReference type="REBASE" id="91330">
    <property type="entry name" value="M.LbaAMV1ORF3866P"/>
</dbReference>
<evidence type="ECO:0000256" key="6">
    <source>
        <dbReference type="PROSITE-ProRule" id="PRU01016"/>
    </source>
</evidence>
<keyword evidence="2 6" id="KW-0808">Transferase</keyword>
<dbReference type="PANTHER" id="PTHR10629">
    <property type="entry name" value="CYTOSINE-SPECIFIC METHYLTRANSFERASE"/>
    <property type="match status" value="1"/>
</dbReference>
<dbReference type="InterPro" id="IPR029063">
    <property type="entry name" value="SAM-dependent_MTases_sf"/>
</dbReference>
<dbReference type="PATRIC" id="fig|631454.5.peg.3818"/>
<evidence type="ECO:0000256" key="8">
    <source>
        <dbReference type="RuleBase" id="RU000417"/>
    </source>
</evidence>
<dbReference type="STRING" id="631454.N177_3866"/>
<protein>
    <recommendedName>
        <fullName evidence="8">Cytosine-specific methyltransferase</fullName>
        <ecNumber evidence="8">2.1.1.37</ecNumber>
    </recommendedName>
</protein>
<feature type="active site" evidence="6">
    <location>
        <position position="70"/>
    </location>
</feature>
<name>V4RBE8_9HYPH</name>
<gene>
    <name evidence="9" type="ORF">N177_3866</name>
</gene>
<dbReference type="eggNOG" id="COG0270">
    <property type="taxonomic scope" value="Bacteria"/>
</dbReference>
<comment type="catalytic activity">
    <reaction evidence="5 8">
        <text>a 2'-deoxycytidine in DNA + S-adenosyl-L-methionine = a 5-methyl-2'-deoxycytidine in DNA + S-adenosyl-L-homocysteine + H(+)</text>
        <dbReference type="Rhea" id="RHEA:13681"/>
        <dbReference type="Rhea" id="RHEA-COMP:11369"/>
        <dbReference type="Rhea" id="RHEA-COMP:11370"/>
        <dbReference type="ChEBI" id="CHEBI:15378"/>
        <dbReference type="ChEBI" id="CHEBI:57856"/>
        <dbReference type="ChEBI" id="CHEBI:59789"/>
        <dbReference type="ChEBI" id="CHEBI:85452"/>
        <dbReference type="ChEBI" id="CHEBI:85454"/>
        <dbReference type="EC" id="2.1.1.37"/>
    </reaction>
</comment>
<evidence type="ECO:0000313" key="9">
    <source>
        <dbReference type="EMBL" id="ESR22729.1"/>
    </source>
</evidence>
<dbReference type="PANTHER" id="PTHR10629:SF50">
    <property type="entry name" value="DNA (CYTOSINE-5)-METHYLTRANSFERASE CMT3"/>
    <property type="match status" value="1"/>
</dbReference>
<evidence type="ECO:0000313" key="10">
    <source>
        <dbReference type="Proteomes" id="UP000017819"/>
    </source>
</evidence>
<dbReference type="GO" id="GO:0003886">
    <property type="term" value="F:DNA (cytosine-5-)-methyltransferase activity"/>
    <property type="evidence" value="ECO:0007669"/>
    <property type="project" value="UniProtKB-EC"/>
</dbReference>
<evidence type="ECO:0000256" key="4">
    <source>
        <dbReference type="ARBA" id="ARBA00022747"/>
    </source>
</evidence>
<dbReference type="GO" id="GO:0044027">
    <property type="term" value="P:negative regulation of gene expression via chromosomal CpG island methylation"/>
    <property type="evidence" value="ECO:0007669"/>
    <property type="project" value="TreeGrafter"/>
</dbReference>
<dbReference type="InterPro" id="IPR001525">
    <property type="entry name" value="C5_MeTfrase"/>
</dbReference>
<keyword evidence="10" id="KW-1185">Reference proteome</keyword>
<reference evidence="9 10" key="1">
    <citation type="journal article" date="2014" name="Genome Announc.">
        <title>Draft Genome Sequence of Lutibaculum baratangense Strain AMV1T, Isolated from a Mud Volcano in Andamans, India.</title>
        <authorList>
            <person name="Singh A."/>
            <person name="Sreenivas A."/>
            <person name="Sathyanarayana Reddy G."/>
            <person name="Pinnaka A.K."/>
            <person name="Shivaji S."/>
        </authorList>
    </citation>
    <scope>NUCLEOTIDE SEQUENCE [LARGE SCALE GENOMIC DNA]</scope>
    <source>
        <strain evidence="9 10">AMV1</strain>
    </source>
</reference>
<organism evidence="9 10">
    <name type="scientific">Lutibaculum baratangense AMV1</name>
    <dbReference type="NCBI Taxonomy" id="631454"/>
    <lineage>
        <taxon>Bacteria</taxon>
        <taxon>Pseudomonadati</taxon>
        <taxon>Pseudomonadota</taxon>
        <taxon>Alphaproteobacteria</taxon>
        <taxon>Hyphomicrobiales</taxon>
        <taxon>Tepidamorphaceae</taxon>
        <taxon>Lutibaculum</taxon>
    </lineage>
</organism>
<dbReference type="Proteomes" id="UP000017819">
    <property type="component" value="Unassembled WGS sequence"/>
</dbReference>
<dbReference type="GO" id="GO:0032259">
    <property type="term" value="P:methylation"/>
    <property type="evidence" value="ECO:0007669"/>
    <property type="project" value="UniProtKB-KW"/>
</dbReference>
<dbReference type="NCBIfam" id="TIGR00675">
    <property type="entry name" value="dcm"/>
    <property type="match status" value="1"/>
</dbReference>
<accession>V4RBE8</accession>
<dbReference type="InterPro" id="IPR018117">
    <property type="entry name" value="C5_DNA_meth_AS"/>
</dbReference>
<dbReference type="PROSITE" id="PS51679">
    <property type="entry name" value="SAM_MT_C5"/>
    <property type="match status" value="1"/>
</dbReference>
<dbReference type="Pfam" id="PF00145">
    <property type="entry name" value="DNA_methylase"/>
    <property type="match status" value="1"/>
</dbReference>
<sequence>MKVAGLFAGIGGMELGLGRSGHHATVLCEIWDPAKAVLRRHFPEARLESDVTRLRSLPDDVELIAAGFPCQDLSQAGLTAGIEGARSSLVGQVFRLIDERRVPWVVLENVSFMLHLRRGQALEMIVRALEERGYRWAYRVVNSLAFLPQRRERVYLVATTTDVDPADVLLADDVQAPDMATSLERHAHGFYWTEGVRGLGWAPNAVPTLKNGSTVGIASPPAILLPSGEIVTPHIGDAERLQGFATGWTAAAEAVGRPSLRWSLVGNAVSVPVAEWLGGRLMEPGDYDAAHDRPLDPAKSWPRAARFDGVRRVGVDVGAFPSWRNRPHLHDFLQHPGKPLSARATRGFLGRTQRSTLRFPAGFLDRVHAHWLRVEDFRSSPSERVSVYAAE</sequence>
<dbReference type="EMBL" id="AWXZ01000040">
    <property type="protein sequence ID" value="ESR22729.1"/>
    <property type="molecule type" value="Genomic_DNA"/>
</dbReference>
<dbReference type="Gene3D" id="3.40.50.150">
    <property type="entry name" value="Vaccinia Virus protein VP39"/>
    <property type="match status" value="1"/>
</dbReference>
<evidence type="ECO:0000256" key="3">
    <source>
        <dbReference type="ARBA" id="ARBA00022691"/>
    </source>
</evidence>
<dbReference type="InterPro" id="IPR050390">
    <property type="entry name" value="C5-Methyltransferase"/>
</dbReference>
<dbReference type="GO" id="GO:0009307">
    <property type="term" value="P:DNA restriction-modification system"/>
    <property type="evidence" value="ECO:0007669"/>
    <property type="project" value="UniProtKB-KW"/>
</dbReference>
<dbReference type="OrthoDB" id="9813719at2"/>
<evidence type="ECO:0000256" key="1">
    <source>
        <dbReference type="ARBA" id="ARBA00022603"/>
    </source>
</evidence>
<evidence type="ECO:0000256" key="7">
    <source>
        <dbReference type="RuleBase" id="RU000416"/>
    </source>
</evidence>
<comment type="caution">
    <text evidence="9">The sequence shown here is derived from an EMBL/GenBank/DDBJ whole genome shotgun (WGS) entry which is preliminary data.</text>
</comment>
<dbReference type="RefSeq" id="WP_023433975.1">
    <property type="nucleotide sequence ID" value="NZ_AWXZ01000040.1"/>
</dbReference>
<dbReference type="EC" id="2.1.1.37" evidence="8"/>
<dbReference type="PROSITE" id="PS00094">
    <property type="entry name" value="C5_MTASE_1"/>
    <property type="match status" value="1"/>
</dbReference>
<evidence type="ECO:0000256" key="5">
    <source>
        <dbReference type="ARBA" id="ARBA00047422"/>
    </source>
</evidence>
<keyword evidence="1 6" id="KW-0489">Methyltransferase</keyword>
<dbReference type="PRINTS" id="PR00105">
    <property type="entry name" value="C5METTRFRASE"/>
</dbReference>
<dbReference type="GO" id="GO:0003677">
    <property type="term" value="F:DNA binding"/>
    <property type="evidence" value="ECO:0007669"/>
    <property type="project" value="TreeGrafter"/>
</dbReference>
<keyword evidence="4" id="KW-0680">Restriction system</keyword>
<dbReference type="AlphaFoldDB" id="V4RBE8"/>
<evidence type="ECO:0000256" key="2">
    <source>
        <dbReference type="ARBA" id="ARBA00022679"/>
    </source>
</evidence>
<comment type="similarity">
    <text evidence="6 7">Belongs to the class I-like SAM-binding methyltransferase superfamily. C5-methyltransferase family.</text>
</comment>